<dbReference type="InterPro" id="IPR050223">
    <property type="entry name" value="D-isomer_2-hydroxyacid_DH"/>
</dbReference>
<dbReference type="Pfam" id="PF00389">
    <property type="entry name" value="2-Hacid_dh"/>
    <property type="match status" value="1"/>
</dbReference>
<evidence type="ECO:0000256" key="3">
    <source>
        <dbReference type="ARBA" id="ARBA00023027"/>
    </source>
</evidence>
<comment type="similarity">
    <text evidence="1 4">Belongs to the D-isomer specific 2-hydroxyacid dehydrogenase family.</text>
</comment>
<dbReference type="PANTHER" id="PTHR10996:SF178">
    <property type="entry name" value="2-HYDROXYACID DEHYDROGENASE YGL185C-RELATED"/>
    <property type="match status" value="1"/>
</dbReference>
<dbReference type="InterPro" id="IPR006140">
    <property type="entry name" value="D-isomer_DH_NAD-bd"/>
</dbReference>
<accession>A0A9X2HE64</accession>
<dbReference type="InterPro" id="IPR029753">
    <property type="entry name" value="D-isomer_DH_CS"/>
</dbReference>
<reference evidence="7" key="1">
    <citation type="submission" date="2022-05" db="EMBL/GenBank/DDBJ databases">
        <title>Sphingomonas sp. strain MG17 Genome sequencing and assembly.</title>
        <authorList>
            <person name="Kim I."/>
        </authorList>
    </citation>
    <scope>NUCLEOTIDE SEQUENCE</scope>
    <source>
        <strain evidence="7">MG17</strain>
    </source>
</reference>
<evidence type="ECO:0000313" key="8">
    <source>
        <dbReference type="Proteomes" id="UP001139451"/>
    </source>
</evidence>
<protein>
    <submittedName>
        <fullName evidence="7">D-glycerate dehydrogenase</fullName>
    </submittedName>
</protein>
<gene>
    <name evidence="7" type="ORF">M9978_03410</name>
</gene>
<dbReference type="RefSeq" id="WP_254291452.1">
    <property type="nucleotide sequence ID" value="NZ_JAMLDX010000002.1"/>
</dbReference>
<dbReference type="SUPFAM" id="SSF51735">
    <property type="entry name" value="NAD(P)-binding Rossmann-fold domains"/>
    <property type="match status" value="1"/>
</dbReference>
<sequence>MTKPKILLTRRWPEAVEARLAASYDVTLNEADVPLDAAALAVAMREHDALCPTVTDKIPREVILTEDRRARIIGNYGAGFEHIDLDAAREAGVAITNTPDVLTDATADIAMALILMATRRAGEGERELRAGEWSGWRPTHLLGRSLRGKVLGLVGYGRIARAVAERAVAFGMTVVVHSRSRADDVAPDAYHSTLESLLRVSDVVSLHAPGGSATRHMIDAAALQTMKRDAVLVNTGRGTLIDEAALAVALRDGVIAAAGLDVYEREPAVEAALTSLPNAVLLPHLGSATLETREAMGMKVADNLDAFFAGREPFDRIA</sequence>
<evidence type="ECO:0000313" key="7">
    <source>
        <dbReference type="EMBL" id="MCP3729466.1"/>
    </source>
</evidence>
<dbReference type="GO" id="GO:0016618">
    <property type="term" value="F:hydroxypyruvate reductase [NAD(P)H] activity"/>
    <property type="evidence" value="ECO:0007669"/>
    <property type="project" value="TreeGrafter"/>
</dbReference>
<dbReference type="Proteomes" id="UP001139451">
    <property type="component" value="Unassembled WGS sequence"/>
</dbReference>
<dbReference type="InterPro" id="IPR006139">
    <property type="entry name" value="D-isomer_2_OHA_DH_cat_dom"/>
</dbReference>
<dbReference type="SUPFAM" id="SSF52283">
    <property type="entry name" value="Formate/glycerate dehydrogenase catalytic domain-like"/>
    <property type="match status" value="1"/>
</dbReference>
<evidence type="ECO:0000259" key="5">
    <source>
        <dbReference type="Pfam" id="PF00389"/>
    </source>
</evidence>
<dbReference type="InterPro" id="IPR036291">
    <property type="entry name" value="NAD(P)-bd_dom_sf"/>
</dbReference>
<dbReference type="GO" id="GO:0005829">
    <property type="term" value="C:cytosol"/>
    <property type="evidence" value="ECO:0007669"/>
    <property type="project" value="TreeGrafter"/>
</dbReference>
<keyword evidence="8" id="KW-1185">Reference proteome</keyword>
<feature type="domain" description="D-isomer specific 2-hydroxyacid dehydrogenase catalytic" evidence="5">
    <location>
        <begin position="14"/>
        <end position="313"/>
    </location>
</feature>
<dbReference type="PROSITE" id="PS00671">
    <property type="entry name" value="D_2_HYDROXYACID_DH_3"/>
    <property type="match status" value="1"/>
</dbReference>
<organism evidence="7 8">
    <name type="scientific">Sphingomonas tagetis</name>
    <dbReference type="NCBI Taxonomy" id="2949092"/>
    <lineage>
        <taxon>Bacteria</taxon>
        <taxon>Pseudomonadati</taxon>
        <taxon>Pseudomonadota</taxon>
        <taxon>Alphaproteobacteria</taxon>
        <taxon>Sphingomonadales</taxon>
        <taxon>Sphingomonadaceae</taxon>
        <taxon>Sphingomonas</taxon>
    </lineage>
</organism>
<dbReference type="CDD" id="cd05301">
    <property type="entry name" value="GDH"/>
    <property type="match status" value="1"/>
</dbReference>
<dbReference type="GO" id="GO:0030267">
    <property type="term" value="F:glyoxylate reductase (NADPH) activity"/>
    <property type="evidence" value="ECO:0007669"/>
    <property type="project" value="TreeGrafter"/>
</dbReference>
<feature type="domain" description="D-isomer specific 2-hydroxyacid dehydrogenase NAD-binding" evidence="6">
    <location>
        <begin position="111"/>
        <end position="286"/>
    </location>
</feature>
<keyword evidence="2 4" id="KW-0560">Oxidoreductase</keyword>
<dbReference type="Pfam" id="PF02826">
    <property type="entry name" value="2-Hacid_dh_C"/>
    <property type="match status" value="1"/>
</dbReference>
<name>A0A9X2HE64_9SPHN</name>
<dbReference type="Gene3D" id="3.40.50.720">
    <property type="entry name" value="NAD(P)-binding Rossmann-like Domain"/>
    <property type="match status" value="2"/>
</dbReference>
<evidence type="ECO:0000256" key="2">
    <source>
        <dbReference type="ARBA" id="ARBA00023002"/>
    </source>
</evidence>
<dbReference type="PROSITE" id="PS00670">
    <property type="entry name" value="D_2_HYDROXYACID_DH_2"/>
    <property type="match status" value="1"/>
</dbReference>
<dbReference type="PANTHER" id="PTHR10996">
    <property type="entry name" value="2-HYDROXYACID DEHYDROGENASE-RELATED"/>
    <property type="match status" value="1"/>
</dbReference>
<dbReference type="FunFam" id="3.40.50.720:FF:000203">
    <property type="entry name" value="D-3-phosphoglycerate dehydrogenase (SerA)"/>
    <property type="match status" value="1"/>
</dbReference>
<dbReference type="AlphaFoldDB" id="A0A9X2HE64"/>
<keyword evidence="3" id="KW-0520">NAD</keyword>
<comment type="caution">
    <text evidence="7">The sequence shown here is derived from an EMBL/GenBank/DDBJ whole genome shotgun (WGS) entry which is preliminary data.</text>
</comment>
<dbReference type="GO" id="GO:0051287">
    <property type="term" value="F:NAD binding"/>
    <property type="evidence" value="ECO:0007669"/>
    <property type="project" value="InterPro"/>
</dbReference>
<evidence type="ECO:0000256" key="1">
    <source>
        <dbReference type="ARBA" id="ARBA00005854"/>
    </source>
</evidence>
<evidence type="ECO:0000256" key="4">
    <source>
        <dbReference type="RuleBase" id="RU003719"/>
    </source>
</evidence>
<evidence type="ECO:0000259" key="6">
    <source>
        <dbReference type="Pfam" id="PF02826"/>
    </source>
</evidence>
<dbReference type="EMBL" id="JAMLDX010000002">
    <property type="protein sequence ID" value="MCP3729466.1"/>
    <property type="molecule type" value="Genomic_DNA"/>
</dbReference>
<proteinExistence type="inferred from homology"/>